<dbReference type="AlphaFoldDB" id="A0A0D7BUJ3"/>
<dbReference type="OrthoDB" id="432970at2759"/>
<accession>A0A0D7BUJ3</accession>
<gene>
    <name evidence="6" type="ORF">CYLTODRAFT_416362</name>
</gene>
<evidence type="ECO:0000313" key="7">
    <source>
        <dbReference type="Proteomes" id="UP000054007"/>
    </source>
</evidence>
<dbReference type="PROSITE" id="PS50865">
    <property type="entry name" value="ZF_MYND_2"/>
    <property type="match status" value="1"/>
</dbReference>
<feature type="domain" description="MYND-type" evidence="5">
    <location>
        <begin position="413"/>
        <end position="456"/>
    </location>
</feature>
<evidence type="ECO:0000313" key="6">
    <source>
        <dbReference type="EMBL" id="KIY74102.1"/>
    </source>
</evidence>
<evidence type="ECO:0000256" key="1">
    <source>
        <dbReference type="ARBA" id="ARBA00022723"/>
    </source>
</evidence>
<dbReference type="Pfam" id="PF01753">
    <property type="entry name" value="zf-MYND"/>
    <property type="match status" value="1"/>
</dbReference>
<evidence type="ECO:0000259" key="5">
    <source>
        <dbReference type="PROSITE" id="PS50865"/>
    </source>
</evidence>
<name>A0A0D7BUJ3_9AGAR</name>
<dbReference type="Gene3D" id="6.10.140.2220">
    <property type="match status" value="1"/>
</dbReference>
<evidence type="ECO:0000256" key="4">
    <source>
        <dbReference type="PROSITE-ProRule" id="PRU00134"/>
    </source>
</evidence>
<evidence type="ECO:0000256" key="2">
    <source>
        <dbReference type="ARBA" id="ARBA00022771"/>
    </source>
</evidence>
<dbReference type="SUPFAM" id="SSF144232">
    <property type="entry name" value="HIT/MYND zinc finger-like"/>
    <property type="match status" value="1"/>
</dbReference>
<dbReference type="GO" id="GO:0008270">
    <property type="term" value="F:zinc ion binding"/>
    <property type="evidence" value="ECO:0007669"/>
    <property type="project" value="UniProtKB-KW"/>
</dbReference>
<organism evidence="6 7">
    <name type="scientific">Cylindrobasidium torrendii FP15055 ss-10</name>
    <dbReference type="NCBI Taxonomy" id="1314674"/>
    <lineage>
        <taxon>Eukaryota</taxon>
        <taxon>Fungi</taxon>
        <taxon>Dikarya</taxon>
        <taxon>Basidiomycota</taxon>
        <taxon>Agaricomycotina</taxon>
        <taxon>Agaricomycetes</taxon>
        <taxon>Agaricomycetidae</taxon>
        <taxon>Agaricales</taxon>
        <taxon>Marasmiineae</taxon>
        <taxon>Physalacriaceae</taxon>
        <taxon>Cylindrobasidium</taxon>
    </lineage>
</organism>
<evidence type="ECO:0000256" key="3">
    <source>
        <dbReference type="ARBA" id="ARBA00022833"/>
    </source>
</evidence>
<dbReference type="Proteomes" id="UP000054007">
    <property type="component" value="Unassembled WGS sequence"/>
</dbReference>
<sequence>MSDSKRIASLKASALNGSIAAIQELEGLTWRDVVAPMESWNIVKQLEDGLADERENTMKVLACVALATAALVKASYGQDTISVHWDTVERWTAALIYHSGLPEDRPTKKPAPDDLTISEVVVHLESFLQVVVRTNAVPPGWNSDRVRRIRFFRPIVDIWRICMASETLYNPYPLCDVIYELFLYEVPGPQNGQVLARAMFPEEANDEGYLALRRFALDLNSGAQPGSWANLRTLTSMIFCLETGGPGVHPGFLPILLEMAGKLASRRTKPLLKAPPEALALQSLSSILIPIDIAMANAGYKEIKTAVEMRVLFISANLEYQLAGVRPGIKIETWRSLRDRLSAIINAAKPFLLWPSIRKLAASQLHLVQRSGLEVRLDQGSPFWAEWEDLKQAVADLQEADEPVRNFFSVCGNLTCGNETGMNDISLRACTGCYQVAYCSADCQRKDWTAVHFARCSDYAKDIEGVQLPGDSKPCKQDRAYLQARAAVDVRKWEERIETLFDDFYAHDEGTVDVSDTNCLPIDWVIPILKVDYGEFVHQREAELSVVRLRDGWRTVMHDCCYQCPHMEEVLKWSRQASQERLAIIVGPVIQESKKGIPYSQLTTLELLQEL</sequence>
<reference evidence="6 7" key="1">
    <citation type="journal article" date="2015" name="Fungal Genet. Biol.">
        <title>Evolution of novel wood decay mechanisms in Agaricales revealed by the genome sequences of Fistulina hepatica and Cylindrobasidium torrendii.</title>
        <authorList>
            <person name="Floudas D."/>
            <person name="Held B.W."/>
            <person name="Riley R."/>
            <person name="Nagy L.G."/>
            <person name="Koehler G."/>
            <person name="Ransdell A.S."/>
            <person name="Younus H."/>
            <person name="Chow J."/>
            <person name="Chiniquy J."/>
            <person name="Lipzen A."/>
            <person name="Tritt A."/>
            <person name="Sun H."/>
            <person name="Haridas S."/>
            <person name="LaButti K."/>
            <person name="Ohm R.A."/>
            <person name="Kues U."/>
            <person name="Blanchette R.A."/>
            <person name="Grigoriev I.V."/>
            <person name="Minto R.E."/>
            <person name="Hibbett D.S."/>
        </authorList>
    </citation>
    <scope>NUCLEOTIDE SEQUENCE [LARGE SCALE GENOMIC DNA]</scope>
    <source>
        <strain evidence="6 7">FP15055 ss-10</strain>
    </source>
</reference>
<proteinExistence type="predicted"/>
<keyword evidence="7" id="KW-1185">Reference proteome</keyword>
<protein>
    <recommendedName>
        <fullName evidence="5">MYND-type domain-containing protein</fullName>
    </recommendedName>
</protein>
<keyword evidence="3" id="KW-0862">Zinc</keyword>
<keyword evidence="1" id="KW-0479">Metal-binding</keyword>
<dbReference type="EMBL" id="KN880432">
    <property type="protein sequence ID" value="KIY74102.1"/>
    <property type="molecule type" value="Genomic_DNA"/>
</dbReference>
<keyword evidence="2 4" id="KW-0863">Zinc-finger</keyword>
<dbReference type="InterPro" id="IPR002893">
    <property type="entry name" value="Znf_MYND"/>
</dbReference>